<keyword evidence="4" id="KW-1185">Reference proteome</keyword>
<feature type="chain" id="PRO_5040170135" evidence="2">
    <location>
        <begin position="21"/>
        <end position="125"/>
    </location>
</feature>
<keyword evidence="2" id="KW-0732">Signal</keyword>
<feature type="compositionally biased region" description="Basic and acidic residues" evidence="1">
    <location>
        <begin position="80"/>
        <end position="95"/>
    </location>
</feature>
<protein>
    <submittedName>
        <fullName evidence="3">Uncharacterized protein</fullName>
    </submittedName>
</protein>
<dbReference type="EMBL" id="JANIIK010000114">
    <property type="protein sequence ID" value="KAJ3591068.1"/>
    <property type="molecule type" value="Genomic_DNA"/>
</dbReference>
<evidence type="ECO:0000256" key="2">
    <source>
        <dbReference type="SAM" id="SignalP"/>
    </source>
</evidence>
<evidence type="ECO:0000313" key="4">
    <source>
        <dbReference type="Proteomes" id="UP001148018"/>
    </source>
</evidence>
<evidence type="ECO:0000256" key="1">
    <source>
        <dbReference type="SAM" id="MobiDB-lite"/>
    </source>
</evidence>
<proteinExistence type="predicted"/>
<reference evidence="3" key="1">
    <citation type="submission" date="2022-07" db="EMBL/GenBank/DDBJ databases">
        <title>Chromosome-level genome of Muraenolepis orangiensis.</title>
        <authorList>
            <person name="Kim J."/>
        </authorList>
    </citation>
    <scope>NUCLEOTIDE SEQUENCE</scope>
    <source>
        <strain evidence="3">KU_S4_2022</strain>
        <tissue evidence="3">Muscle</tissue>
    </source>
</reference>
<accession>A0A9Q0DMG9</accession>
<name>A0A9Q0DMG9_9TELE</name>
<evidence type="ECO:0000313" key="3">
    <source>
        <dbReference type="EMBL" id="KAJ3591068.1"/>
    </source>
</evidence>
<gene>
    <name evidence="3" type="ORF">NHX12_009015</name>
</gene>
<sequence>MSSLRCTICVLFLSAVGVRSTTLRLPREEERHVLPQNSGFLTINADVDLPHGTQGAAAPRLRRTARSGAEDGLDGGGGRDGGDGGDGRDGGSDHRLLRRAAAGSAMPKVYGQGQVEMGLMEEDTD</sequence>
<comment type="caution">
    <text evidence="3">The sequence shown here is derived from an EMBL/GenBank/DDBJ whole genome shotgun (WGS) entry which is preliminary data.</text>
</comment>
<organism evidence="3 4">
    <name type="scientific">Muraenolepis orangiensis</name>
    <name type="common">Patagonian moray cod</name>
    <dbReference type="NCBI Taxonomy" id="630683"/>
    <lineage>
        <taxon>Eukaryota</taxon>
        <taxon>Metazoa</taxon>
        <taxon>Chordata</taxon>
        <taxon>Craniata</taxon>
        <taxon>Vertebrata</taxon>
        <taxon>Euteleostomi</taxon>
        <taxon>Actinopterygii</taxon>
        <taxon>Neopterygii</taxon>
        <taxon>Teleostei</taxon>
        <taxon>Neoteleostei</taxon>
        <taxon>Acanthomorphata</taxon>
        <taxon>Zeiogadaria</taxon>
        <taxon>Gadariae</taxon>
        <taxon>Gadiformes</taxon>
        <taxon>Muraenolepidoidei</taxon>
        <taxon>Muraenolepididae</taxon>
        <taxon>Muraenolepis</taxon>
    </lineage>
</organism>
<feature type="signal peptide" evidence="2">
    <location>
        <begin position="1"/>
        <end position="20"/>
    </location>
</feature>
<feature type="region of interest" description="Disordered" evidence="1">
    <location>
        <begin position="45"/>
        <end position="125"/>
    </location>
</feature>
<dbReference type="Proteomes" id="UP001148018">
    <property type="component" value="Unassembled WGS sequence"/>
</dbReference>
<dbReference type="AlphaFoldDB" id="A0A9Q0DMG9"/>